<dbReference type="Gene3D" id="3.10.450.50">
    <property type="match status" value="1"/>
</dbReference>
<dbReference type="SUPFAM" id="SSF159941">
    <property type="entry name" value="MM3350-like"/>
    <property type="match status" value="1"/>
</dbReference>
<evidence type="ECO:0008006" key="4">
    <source>
        <dbReference type="Google" id="ProtNLM"/>
    </source>
</evidence>
<dbReference type="RefSeq" id="WP_077847338.1">
    <property type="nucleotide sequence ID" value="NZ_LZZM01000143.1"/>
</dbReference>
<sequence>MKAKCYYCNKELTEKTIKRHMKNCSEIERKIEELSSIDKKQRNQFIIAIKYKYNGDEYCIYLSIDENLSLIHIDQFMRDIWLECCGHLSAFKIGGRFYQDYSMNTKLKDILAVNEKFEYEYDFGSTTYLTLEVVNIIKVPNSFSQIEIIARNHEVNHLCEICGTKAEYFNYENDQWLCKKCIDKDNDMISKFDYCNSPRDGVCCYEGHKKDENTYLPGNCKKYKISKKKLKSPENNGDTFLYEDEFFEQLSDVEYAFDDLISKSKGIVNNTFNKAIYSFDIKELINNLSKENIYDIAKYLGMTKISSLNKSKLIEKLIDEYEILIEERMSLFDEERYKLLKSYADNNGVKMLNQVDESTAYKLGYFLQSGMLFSSVKDEELVVLMPEIVQKLVKEKNNIQYRSMIKANSEIVNIYRGMNKAYGLLKLKDIKEIFKNYAPYKEGEKHLDNNSSYEEKIEELITNAQDYYREYEIQGMFFINCFIDNWVDLLREIEQKTDVDYAMISKEELLCMAKANYIYDANFGDTFFKEFISMFNMEIEILEGLMESLYLEIQENEFEDVINEILEQLEDDSRDIKEFMITSVGKFLKSIRLWRFKGASINENKIDVINDKKTTRRNDLCSCGSGKKYKDCCARDGNVIKLF</sequence>
<organism evidence="2 3">
    <name type="scientific">Clostridium puniceum</name>
    <dbReference type="NCBI Taxonomy" id="29367"/>
    <lineage>
        <taxon>Bacteria</taxon>
        <taxon>Bacillati</taxon>
        <taxon>Bacillota</taxon>
        <taxon>Clostridia</taxon>
        <taxon>Eubacteriales</taxon>
        <taxon>Clostridiaceae</taxon>
        <taxon>Clostridium</taxon>
    </lineage>
</organism>
<proteinExistence type="predicted"/>
<evidence type="ECO:0000256" key="1">
    <source>
        <dbReference type="SAM" id="Coils"/>
    </source>
</evidence>
<dbReference type="EMBL" id="LZZM01000143">
    <property type="protein sequence ID" value="OOM77758.1"/>
    <property type="molecule type" value="Genomic_DNA"/>
</dbReference>
<keyword evidence="1" id="KW-0175">Coiled coil</keyword>
<evidence type="ECO:0000313" key="2">
    <source>
        <dbReference type="EMBL" id="OOM77758.1"/>
    </source>
</evidence>
<reference evidence="2 3" key="1">
    <citation type="submission" date="2016-05" db="EMBL/GenBank/DDBJ databases">
        <title>Microbial solvent formation.</title>
        <authorList>
            <person name="Poehlein A."/>
            <person name="Montoya Solano J.D."/>
            <person name="Flitsch S."/>
            <person name="Krabben P."/>
            <person name="Duerre P."/>
            <person name="Daniel R."/>
        </authorList>
    </citation>
    <scope>NUCLEOTIDE SEQUENCE [LARGE SCALE GENOMIC DNA]</scope>
    <source>
        <strain evidence="2 3">DSM 2619</strain>
    </source>
</reference>
<keyword evidence="3" id="KW-1185">Reference proteome</keyword>
<dbReference type="OrthoDB" id="9814022at2"/>
<dbReference type="SUPFAM" id="SSF103642">
    <property type="entry name" value="Sec-C motif"/>
    <property type="match status" value="1"/>
</dbReference>
<dbReference type="Pfam" id="PF02810">
    <property type="entry name" value="SEC-C"/>
    <property type="match status" value="1"/>
</dbReference>
<gene>
    <name evidence="2" type="ORF">CLPUN_21930</name>
</gene>
<name>A0A1S8TJ13_9CLOT</name>
<dbReference type="STRING" id="29367.CLPUN_21930"/>
<dbReference type="InterPro" id="IPR004027">
    <property type="entry name" value="SEC_C_motif"/>
</dbReference>
<dbReference type="Proteomes" id="UP000190890">
    <property type="component" value="Unassembled WGS sequence"/>
</dbReference>
<evidence type="ECO:0000313" key="3">
    <source>
        <dbReference type="Proteomes" id="UP000190890"/>
    </source>
</evidence>
<comment type="caution">
    <text evidence="2">The sequence shown here is derived from an EMBL/GenBank/DDBJ whole genome shotgun (WGS) entry which is preliminary data.</text>
</comment>
<accession>A0A1S8TJ13</accession>
<dbReference type="InterPro" id="IPR024047">
    <property type="entry name" value="MM3350-like_sf"/>
</dbReference>
<dbReference type="AlphaFoldDB" id="A0A1S8TJ13"/>
<protein>
    <recommendedName>
        <fullName evidence="4">Rho termination factor N-terminal domain-containing protein</fullName>
    </recommendedName>
</protein>
<feature type="coiled-coil region" evidence="1">
    <location>
        <begin position="10"/>
        <end position="37"/>
    </location>
</feature>